<evidence type="ECO:0000313" key="7">
    <source>
        <dbReference type="EMBL" id="PCI95820.1"/>
    </source>
</evidence>
<dbReference type="SUPFAM" id="SSF143865">
    <property type="entry name" value="CorA soluble domain-like"/>
    <property type="match status" value="1"/>
</dbReference>
<dbReference type="InterPro" id="IPR045861">
    <property type="entry name" value="CorA_cytoplasmic_dom"/>
</dbReference>
<dbReference type="GO" id="GO:0016020">
    <property type="term" value="C:membrane"/>
    <property type="evidence" value="ECO:0007669"/>
    <property type="project" value="UniProtKB-SubCell"/>
</dbReference>
<keyword evidence="3 6" id="KW-0812">Transmembrane</keyword>
<gene>
    <name evidence="7" type="ORF">COB11_01095</name>
</gene>
<evidence type="ECO:0000256" key="4">
    <source>
        <dbReference type="ARBA" id="ARBA00022989"/>
    </source>
</evidence>
<evidence type="ECO:0008006" key="9">
    <source>
        <dbReference type="Google" id="ProtNLM"/>
    </source>
</evidence>
<dbReference type="Gene3D" id="3.30.460.20">
    <property type="entry name" value="CorA soluble domain-like"/>
    <property type="match status" value="1"/>
</dbReference>
<organism evidence="7 8">
    <name type="scientific">Aerophobetes bacterium</name>
    <dbReference type="NCBI Taxonomy" id="2030807"/>
    <lineage>
        <taxon>Bacteria</taxon>
        <taxon>Candidatus Aerophobota</taxon>
    </lineage>
</organism>
<protein>
    <recommendedName>
        <fullName evidence="9">Magnesium transporter CorA family protein</fullName>
    </recommendedName>
</protein>
<dbReference type="CDD" id="cd12827">
    <property type="entry name" value="EcCorA_ZntB-like_u2"/>
    <property type="match status" value="1"/>
</dbReference>
<dbReference type="EMBL" id="NVUU01000008">
    <property type="protein sequence ID" value="PCI95820.1"/>
    <property type="molecule type" value="Genomic_DNA"/>
</dbReference>
<dbReference type="Gene3D" id="1.20.58.340">
    <property type="entry name" value="Magnesium transport protein CorA, transmembrane region"/>
    <property type="match status" value="2"/>
</dbReference>
<dbReference type="PANTHER" id="PTHR47891">
    <property type="entry name" value="TRANSPORTER-RELATED"/>
    <property type="match status" value="1"/>
</dbReference>
<dbReference type="GO" id="GO:0046873">
    <property type="term" value="F:metal ion transmembrane transporter activity"/>
    <property type="evidence" value="ECO:0007669"/>
    <property type="project" value="InterPro"/>
</dbReference>
<evidence type="ECO:0000256" key="2">
    <source>
        <dbReference type="ARBA" id="ARBA00009765"/>
    </source>
</evidence>
<evidence type="ECO:0000256" key="3">
    <source>
        <dbReference type="ARBA" id="ARBA00022692"/>
    </source>
</evidence>
<accession>A0A2A4YMG5</accession>
<proteinExistence type="inferred from homology"/>
<comment type="subcellular location">
    <subcellularLocation>
        <location evidence="1">Membrane</location>
        <topology evidence="1">Multi-pass membrane protein</topology>
    </subcellularLocation>
</comment>
<dbReference type="InterPro" id="IPR045863">
    <property type="entry name" value="CorA_TM1_TM2"/>
</dbReference>
<dbReference type="InterPro" id="IPR002523">
    <property type="entry name" value="MgTranspt_CorA/ZnTranspt_ZntB"/>
</dbReference>
<keyword evidence="5 6" id="KW-0472">Membrane</keyword>
<comment type="caution">
    <text evidence="7">The sequence shown here is derived from an EMBL/GenBank/DDBJ whole genome shotgun (WGS) entry which is preliminary data.</text>
</comment>
<evidence type="ECO:0000256" key="6">
    <source>
        <dbReference type="SAM" id="Phobius"/>
    </source>
</evidence>
<evidence type="ECO:0000256" key="1">
    <source>
        <dbReference type="ARBA" id="ARBA00004141"/>
    </source>
</evidence>
<dbReference type="AlphaFoldDB" id="A0A2A4YMG5"/>
<dbReference type="Proteomes" id="UP000217838">
    <property type="component" value="Unassembled WGS sequence"/>
</dbReference>
<reference evidence="8" key="1">
    <citation type="submission" date="2017-08" db="EMBL/GenBank/DDBJ databases">
        <title>A dynamic microbial community with high functional redundancy inhabits the cold, oxic subseafloor aquifer.</title>
        <authorList>
            <person name="Tully B.J."/>
            <person name="Wheat C.G."/>
            <person name="Glazer B.T."/>
            <person name="Huber J.A."/>
        </authorList>
    </citation>
    <scope>NUCLEOTIDE SEQUENCE [LARGE SCALE GENOMIC DNA]</scope>
</reference>
<keyword evidence="4 6" id="KW-1133">Transmembrane helix</keyword>
<evidence type="ECO:0000256" key="5">
    <source>
        <dbReference type="ARBA" id="ARBA00023136"/>
    </source>
</evidence>
<name>A0A2A4YMG5_UNCAE</name>
<dbReference type="SUPFAM" id="SSF144083">
    <property type="entry name" value="Magnesium transport protein CorA, transmembrane region"/>
    <property type="match status" value="1"/>
</dbReference>
<feature type="transmembrane region" description="Helical" evidence="6">
    <location>
        <begin position="281"/>
        <end position="301"/>
    </location>
</feature>
<dbReference type="InterPro" id="IPR047199">
    <property type="entry name" value="CorA-like"/>
</dbReference>
<feature type="transmembrane region" description="Helical" evidence="6">
    <location>
        <begin position="250"/>
        <end position="269"/>
    </location>
</feature>
<dbReference type="Pfam" id="PF01544">
    <property type="entry name" value="CorA"/>
    <property type="match status" value="1"/>
</dbReference>
<evidence type="ECO:0000313" key="8">
    <source>
        <dbReference type="Proteomes" id="UP000217838"/>
    </source>
</evidence>
<comment type="similarity">
    <text evidence="2">Belongs to the CorA metal ion transporter (MIT) (TC 1.A.35) family.</text>
</comment>
<sequence length="307" mass="35554">MITIYSKTDIDEDFQVVHAPEDGCWIHADGATTEDIHQITKLTGLQYSDLRDALDKYEIPRIEKISENIVVFTRHPIPTRESGLFTTTFTIILTKKYFITICPTYSSLVQSFISQKPKLTTYQTSKFLIYILLKITQEYTLQIKQIRSNVLKQEKEINNIESEDITNLTINEENLNQYLSSLVPIRNVLEAITSGKYTILHEKDQDLLEDLLNASLQSEDLCAINLRSIRSLRDSYQIIFTNQLNKTIKLLTGLTIILSIPTMIASLYGMNVKLPMEKNPYAFGILFIFILVISFLSYYVFQRRRWL</sequence>
<dbReference type="PANTHER" id="PTHR47891:SF2">
    <property type="entry name" value="MAGNESIUM AND COBALT TRANSPORTER"/>
    <property type="match status" value="1"/>
</dbReference>